<dbReference type="RefSeq" id="WP_085020908.1">
    <property type="nucleotide sequence ID" value="NZ_BMHD01000001.1"/>
</dbReference>
<dbReference type="EMBL" id="CP020715">
    <property type="protein sequence ID" value="ARJ06770.1"/>
    <property type="molecule type" value="Genomic_DNA"/>
</dbReference>
<dbReference type="KEGG" id="cphy:B5808_17220"/>
<keyword evidence="3" id="KW-1185">Reference proteome</keyword>
<organism evidence="2 3">
    <name type="scientific">Cnuibacter physcomitrellae</name>
    <dbReference type="NCBI Taxonomy" id="1619308"/>
    <lineage>
        <taxon>Bacteria</taxon>
        <taxon>Bacillati</taxon>
        <taxon>Actinomycetota</taxon>
        <taxon>Actinomycetes</taxon>
        <taxon>Micrococcales</taxon>
        <taxon>Microbacteriaceae</taxon>
        <taxon>Cnuibacter</taxon>
    </lineage>
</organism>
<evidence type="ECO:0000256" key="1">
    <source>
        <dbReference type="ARBA" id="ARBA00006484"/>
    </source>
</evidence>
<protein>
    <submittedName>
        <fullName evidence="2">3-oxoacyl-ACP reductase</fullName>
    </submittedName>
</protein>
<dbReference type="Proteomes" id="UP000192775">
    <property type="component" value="Chromosome"/>
</dbReference>
<accession>A0A1X9LXI5</accession>
<reference evidence="2 3" key="1">
    <citation type="submission" date="2017-04" db="EMBL/GenBank/DDBJ databases">
        <authorList>
            <person name="Afonso C.L."/>
            <person name="Miller P.J."/>
            <person name="Scott M.A."/>
            <person name="Spackman E."/>
            <person name="Goraichik I."/>
            <person name="Dimitrov K.M."/>
            <person name="Suarez D.L."/>
            <person name="Swayne D.E."/>
        </authorList>
    </citation>
    <scope>NUCLEOTIDE SEQUENCE [LARGE SCALE GENOMIC DNA]</scope>
    <source>
        <strain evidence="3">XA(T)</strain>
    </source>
</reference>
<name>A0A1X9LXI5_9MICO</name>
<evidence type="ECO:0000313" key="3">
    <source>
        <dbReference type="Proteomes" id="UP000192775"/>
    </source>
</evidence>
<dbReference type="InterPro" id="IPR002347">
    <property type="entry name" value="SDR_fam"/>
</dbReference>
<dbReference type="InterPro" id="IPR036291">
    <property type="entry name" value="NAD(P)-bd_dom_sf"/>
</dbReference>
<dbReference type="PANTHER" id="PTHR42879:SF6">
    <property type="entry name" value="NADPH-DEPENDENT REDUCTASE BACG"/>
    <property type="match status" value="1"/>
</dbReference>
<dbReference type="Gene3D" id="3.40.50.720">
    <property type="entry name" value="NAD(P)-binding Rossmann-like Domain"/>
    <property type="match status" value="1"/>
</dbReference>
<sequence>MDLGIEGRIALVAASTGGLGLAVATALAAEGARVVVTGRSLEKARQAAADLPGAVARELDVDDPDAPGRVIDEVAATLGPVDILVTNGPGPAPSTARATSAEAFEAAAARLFLPQQRMIAAALPAMTVGGWGRILAVGSSGVVAPLPGLAASNVARAALAAYLKTLAGEVAADGITANLLLPGRIATDRTASLDAAAAVRRGLDLETVQEESRSSIPARRYGRPDEFGAAAAFLCSERASYITGVALRCDGGLVPVL</sequence>
<gene>
    <name evidence="2" type="ORF">B5808_17220</name>
</gene>
<dbReference type="InterPro" id="IPR050259">
    <property type="entry name" value="SDR"/>
</dbReference>
<dbReference type="PRINTS" id="PR00081">
    <property type="entry name" value="GDHRDH"/>
</dbReference>
<comment type="similarity">
    <text evidence="1">Belongs to the short-chain dehydrogenases/reductases (SDR) family.</text>
</comment>
<dbReference type="STRING" id="1619308.B5808_17220"/>
<dbReference type="SUPFAM" id="SSF51735">
    <property type="entry name" value="NAD(P)-binding Rossmann-fold domains"/>
    <property type="match status" value="1"/>
</dbReference>
<dbReference type="PANTHER" id="PTHR42879">
    <property type="entry name" value="3-OXOACYL-(ACYL-CARRIER-PROTEIN) REDUCTASE"/>
    <property type="match status" value="1"/>
</dbReference>
<evidence type="ECO:0000313" key="2">
    <source>
        <dbReference type="EMBL" id="ARJ06770.1"/>
    </source>
</evidence>
<dbReference type="Pfam" id="PF13561">
    <property type="entry name" value="adh_short_C2"/>
    <property type="match status" value="1"/>
</dbReference>
<proteinExistence type="inferred from homology"/>
<dbReference type="AlphaFoldDB" id="A0A1X9LXI5"/>